<comment type="caution">
    <text evidence="2">The sequence shown here is derived from an EMBL/GenBank/DDBJ whole genome shotgun (WGS) entry which is preliminary data.</text>
</comment>
<keyword evidence="1" id="KW-1133">Transmembrane helix</keyword>
<evidence type="ECO:0000313" key="2">
    <source>
        <dbReference type="EMBL" id="MCM1984512.1"/>
    </source>
</evidence>
<gene>
    <name evidence="2" type="ORF">QQ91_0016945</name>
</gene>
<feature type="transmembrane region" description="Helical" evidence="1">
    <location>
        <begin position="44"/>
        <end position="63"/>
    </location>
</feature>
<reference evidence="2 3" key="1">
    <citation type="journal article" date="2015" name="Genome Announc.">
        <title>Draft Genome Sequence of Filamentous Marine Cyanobacterium Lyngbya confervoides Strain BDU141951.</title>
        <authorList>
            <person name="Chandrababunaidu M.M."/>
            <person name="Sen D."/>
            <person name="Tripathy S."/>
        </authorList>
    </citation>
    <scope>NUCLEOTIDE SEQUENCE [LARGE SCALE GENOMIC DNA]</scope>
    <source>
        <strain evidence="2 3">BDU141951</strain>
    </source>
</reference>
<name>A0ABD4T6Z2_9CYAN</name>
<keyword evidence="1" id="KW-0812">Transmembrane</keyword>
<keyword evidence="1" id="KW-0472">Membrane</keyword>
<protein>
    <submittedName>
        <fullName evidence="2">Uncharacterized protein</fullName>
    </submittedName>
</protein>
<dbReference type="RefSeq" id="WP_166276358.1">
    <property type="nucleotide sequence ID" value="NZ_JTHE03000100.1"/>
</dbReference>
<keyword evidence="3" id="KW-1185">Reference proteome</keyword>
<proteinExistence type="predicted"/>
<dbReference type="EMBL" id="JTHE03000100">
    <property type="protein sequence ID" value="MCM1984512.1"/>
    <property type="molecule type" value="Genomic_DNA"/>
</dbReference>
<accession>A0ABD4T6Z2</accession>
<organism evidence="2 3">
    <name type="scientific">Lyngbya confervoides BDU141951</name>
    <dbReference type="NCBI Taxonomy" id="1574623"/>
    <lineage>
        <taxon>Bacteria</taxon>
        <taxon>Bacillati</taxon>
        <taxon>Cyanobacteriota</taxon>
        <taxon>Cyanophyceae</taxon>
        <taxon>Oscillatoriophycideae</taxon>
        <taxon>Oscillatoriales</taxon>
        <taxon>Microcoleaceae</taxon>
        <taxon>Lyngbya</taxon>
    </lineage>
</organism>
<evidence type="ECO:0000313" key="3">
    <source>
        <dbReference type="Proteomes" id="UP000031561"/>
    </source>
</evidence>
<dbReference type="AlphaFoldDB" id="A0ABD4T6Z2"/>
<feature type="transmembrane region" description="Helical" evidence="1">
    <location>
        <begin position="20"/>
        <end position="38"/>
    </location>
</feature>
<evidence type="ECO:0000256" key="1">
    <source>
        <dbReference type="SAM" id="Phobius"/>
    </source>
</evidence>
<dbReference type="Proteomes" id="UP000031561">
    <property type="component" value="Unassembled WGS sequence"/>
</dbReference>
<sequence>MRAFDSQSFRASFQALRPWILTFGIIWLLGTLGLGWLVKSFVFLILLLLLAPMILLIIGRWWLSRNVIQAPCPVCGFQLTGLSVSPTRCPSCNEVLEVKDRQFQRVATPGTIDVEVVDVTAQAMDE</sequence>